<dbReference type="InterPro" id="IPR015421">
    <property type="entry name" value="PyrdxlP-dep_Trfase_major"/>
</dbReference>
<gene>
    <name evidence="8" type="ORF">Xvie_03971</name>
</gene>
<dbReference type="InterPro" id="IPR051151">
    <property type="entry name" value="Group_II_Decarboxylase"/>
</dbReference>
<keyword evidence="3" id="KW-0210">Decarboxylase</keyword>
<dbReference type="Proteomes" id="UP000194350">
    <property type="component" value="Unassembled WGS sequence"/>
</dbReference>
<evidence type="ECO:0000256" key="7">
    <source>
        <dbReference type="RuleBase" id="RU000382"/>
    </source>
</evidence>
<dbReference type="InterPro" id="IPR015424">
    <property type="entry name" value="PyrdxlP-dep_Trfase"/>
</dbReference>
<comment type="caution">
    <text evidence="8">The sequence shown here is derived from an EMBL/GenBank/DDBJ whole genome shotgun (WGS) entry which is preliminary data.</text>
</comment>
<keyword evidence="5 7" id="KW-0456">Lyase</keyword>
<organism evidence="8 9">
    <name type="scientific">Xenorhabdus vietnamensis</name>
    <dbReference type="NCBI Taxonomy" id="351656"/>
    <lineage>
        <taxon>Bacteria</taxon>
        <taxon>Pseudomonadati</taxon>
        <taxon>Pseudomonadota</taxon>
        <taxon>Gammaproteobacteria</taxon>
        <taxon>Enterobacterales</taxon>
        <taxon>Morganellaceae</taxon>
        <taxon>Xenorhabdus</taxon>
    </lineage>
</organism>
<evidence type="ECO:0000313" key="9">
    <source>
        <dbReference type="Proteomes" id="UP000194350"/>
    </source>
</evidence>
<sequence>MNHETYDNIDKSVFKLSESGLTDTERGKALTELGSYVKKTRNKFMGYQTNQELHYSSELSEYLDVQLNNVGDPFVTGNLRVNSKVVERAVLDYFAKLWNAPDRDNATLGEGYWGYVLSMGSTEGNLYALRNARDYLAGKALWIDSNSNNYIEQRTYLGGNENSLIPVLFYSEDTHYSIDKAKDILALPTFAEIGESRYPGQCPIATNNGKWPTKVPSLSTGSIDLDKLSTLVEFFASRGFPIAINFNYGTTFKGALDDVSGAIDLLLPILEKYGLKDRTLQITLENGKFVKSPRNGYWFHIDGALGAVYGPFLEKAREQGIDIGVGTLPSFDFRNPIHSIVTSGHKEMGTPWPTGVYLTKQKYLLSFLSVDYIGAQDSTLAGSRNGFSALLLWHYLARYSYNDQIEKIVHRLWMSENVYQKLQALGGELGLDLHVHRSPLSLSILFLCPNNDIVEDFSLSTEAKNDIRYAHLFVMEHVTDELINQLIAALRQPGAFNRTLFLDNQPQLTTINI</sequence>
<evidence type="ECO:0000256" key="6">
    <source>
        <dbReference type="PIRSR" id="PIRSR602129-50"/>
    </source>
</evidence>
<evidence type="ECO:0000313" key="8">
    <source>
        <dbReference type="EMBL" id="OTA14128.1"/>
    </source>
</evidence>
<reference evidence="8 9" key="1">
    <citation type="submission" date="2016-10" db="EMBL/GenBank/DDBJ databases">
        <title>Systematic genetic and metabolomic analysis of Xenorhabdus and Photorhabdus spp., highlights the requirements for a dual symbiotic and pathogenic life style.</title>
        <authorList>
            <person name="Tobias N.J."/>
            <person name="Wolff H."/>
            <person name="Djahanschiri B."/>
            <person name="Pidot S.J."/>
            <person name="Stinear T.P."/>
            <person name="Ebersberger I."/>
            <person name="Bode H.B."/>
        </authorList>
    </citation>
    <scope>NUCLEOTIDE SEQUENCE [LARGE SCALE GENOMIC DNA]</scope>
    <source>
        <strain evidence="8 9">DSM 22392</strain>
    </source>
</reference>
<evidence type="ECO:0000256" key="2">
    <source>
        <dbReference type="ARBA" id="ARBA00009533"/>
    </source>
</evidence>
<keyword evidence="9" id="KW-1185">Reference proteome</keyword>
<dbReference type="InterPro" id="IPR002129">
    <property type="entry name" value="PyrdxlP-dep_de-COase"/>
</dbReference>
<dbReference type="EMBL" id="MUBJ01000049">
    <property type="protein sequence ID" value="OTA14128.1"/>
    <property type="molecule type" value="Genomic_DNA"/>
</dbReference>
<proteinExistence type="inferred from homology"/>
<evidence type="ECO:0000256" key="4">
    <source>
        <dbReference type="ARBA" id="ARBA00022898"/>
    </source>
</evidence>
<dbReference type="GO" id="GO:0030170">
    <property type="term" value="F:pyridoxal phosphate binding"/>
    <property type="evidence" value="ECO:0007669"/>
    <property type="project" value="InterPro"/>
</dbReference>
<dbReference type="Pfam" id="PF00282">
    <property type="entry name" value="Pyridoxal_deC"/>
    <property type="match status" value="1"/>
</dbReference>
<evidence type="ECO:0000256" key="1">
    <source>
        <dbReference type="ARBA" id="ARBA00001933"/>
    </source>
</evidence>
<protein>
    <submittedName>
        <fullName evidence="8">Histidine decarboxylase</fullName>
    </submittedName>
</protein>
<dbReference type="GO" id="GO:0019752">
    <property type="term" value="P:carboxylic acid metabolic process"/>
    <property type="evidence" value="ECO:0007669"/>
    <property type="project" value="InterPro"/>
</dbReference>
<feature type="modified residue" description="N6-(pyridoxal phosphate)lysine" evidence="6">
    <location>
        <position position="346"/>
    </location>
</feature>
<keyword evidence="4 6" id="KW-0663">Pyridoxal phosphate</keyword>
<comment type="cofactor">
    <cofactor evidence="1 6 7">
        <name>pyridoxal 5'-phosphate</name>
        <dbReference type="ChEBI" id="CHEBI:597326"/>
    </cofactor>
</comment>
<dbReference type="OrthoDB" id="9803665at2"/>
<dbReference type="PANTHER" id="PTHR46101:SF18">
    <property type="entry name" value="HISTIDINE DECARBOXYLASE"/>
    <property type="match status" value="1"/>
</dbReference>
<dbReference type="AlphaFoldDB" id="A0A1Y2S661"/>
<name>A0A1Y2S661_9GAMM</name>
<accession>A0A1Y2S661</accession>
<dbReference type="PANTHER" id="PTHR46101">
    <property type="match status" value="1"/>
</dbReference>
<comment type="similarity">
    <text evidence="2 7">Belongs to the group II decarboxylase family.</text>
</comment>
<dbReference type="GO" id="GO:0016831">
    <property type="term" value="F:carboxy-lyase activity"/>
    <property type="evidence" value="ECO:0007669"/>
    <property type="project" value="UniProtKB-KW"/>
</dbReference>
<dbReference type="RefSeq" id="WP_086110796.1">
    <property type="nucleotide sequence ID" value="NZ_CAWNGD010000094.1"/>
</dbReference>
<evidence type="ECO:0000256" key="5">
    <source>
        <dbReference type="ARBA" id="ARBA00023239"/>
    </source>
</evidence>
<dbReference type="Gene3D" id="3.40.640.10">
    <property type="entry name" value="Type I PLP-dependent aspartate aminotransferase-like (Major domain)"/>
    <property type="match status" value="1"/>
</dbReference>
<dbReference type="STRING" id="351656.Xvie_03971"/>
<dbReference type="SUPFAM" id="SSF53383">
    <property type="entry name" value="PLP-dependent transferases"/>
    <property type="match status" value="1"/>
</dbReference>
<evidence type="ECO:0000256" key="3">
    <source>
        <dbReference type="ARBA" id="ARBA00022793"/>
    </source>
</evidence>